<gene>
    <name evidence="2" type="ORF">S01H1_08323</name>
</gene>
<sequence>LFDDYGFISITDGQEIYFHRNAVLSDAFDKLAVGSEVSLAIDEKEGVAGPQASTVRPVGKHHIVEQ</sequence>
<reference evidence="2" key="1">
    <citation type="journal article" date="2014" name="Front. Microbiol.">
        <title>High frequency of phylogenetically diverse reductive dehalogenase-homologous genes in deep subseafloor sedimentary metagenomes.</title>
        <authorList>
            <person name="Kawai M."/>
            <person name="Futagami T."/>
            <person name="Toyoda A."/>
            <person name="Takaki Y."/>
            <person name="Nishi S."/>
            <person name="Hori S."/>
            <person name="Arai W."/>
            <person name="Tsubouchi T."/>
            <person name="Morono Y."/>
            <person name="Uchiyama I."/>
            <person name="Ito T."/>
            <person name="Fujiyama A."/>
            <person name="Inagaki F."/>
            <person name="Takami H."/>
        </authorList>
    </citation>
    <scope>NUCLEOTIDE SEQUENCE</scope>
    <source>
        <strain evidence="2">Expedition CK06-06</strain>
    </source>
</reference>
<evidence type="ECO:0000313" key="2">
    <source>
        <dbReference type="EMBL" id="GAF75635.1"/>
    </source>
</evidence>
<dbReference type="SUPFAM" id="SSF50249">
    <property type="entry name" value="Nucleic acid-binding proteins"/>
    <property type="match status" value="1"/>
</dbReference>
<dbReference type="Pfam" id="PF00313">
    <property type="entry name" value="CSD"/>
    <property type="match status" value="1"/>
</dbReference>
<proteinExistence type="predicted"/>
<protein>
    <recommendedName>
        <fullName evidence="1">CSD domain-containing protein</fullName>
    </recommendedName>
</protein>
<dbReference type="GO" id="GO:0003676">
    <property type="term" value="F:nucleic acid binding"/>
    <property type="evidence" value="ECO:0007669"/>
    <property type="project" value="InterPro"/>
</dbReference>
<evidence type="ECO:0000259" key="1">
    <source>
        <dbReference type="Pfam" id="PF00313"/>
    </source>
</evidence>
<feature type="non-terminal residue" evidence="2">
    <location>
        <position position="1"/>
    </location>
</feature>
<dbReference type="InterPro" id="IPR002059">
    <property type="entry name" value="CSP_DNA-bd"/>
</dbReference>
<dbReference type="Gene3D" id="2.40.50.140">
    <property type="entry name" value="Nucleic acid-binding proteins"/>
    <property type="match status" value="1"/>
</dbReference>
<dbReference type="InterPro" id="IPR012340">
    <property type="entry name" value="NA-bd_OB-fold"/>
</dbReference>
<dbReference type="EMBL" id="BARS01004274">
    <property type="protein sequence ID" value="GAF75635.1"/>
    <property type="molecule type" value="Genomic_DNA"/>
</dbReference>
<feature type="domain" description="CSD" evidence="1">
    <location>
        <begin position="4"/>
        <end position="57"/>
    </location>
</feature>
<dbReference type="AlphaFoldDB" id="X0THS0"/>
<accession>X0THS0</accession>
<name>X0THS0_9ZZZZ</name>
<comment type="caution">
    <text evidence="2">The sequence shown here is derived from an EMBL/GenBank/DDBJ whole genome shotgun (WGS) entry which is preliminary data.</text>
</comment>
<organism evidence="2">
    <name type="scientific">marine sediment metagenome</name>
    <dbReference type="NCBI Taxonomy" id="412755"/>
    <lineage>
        <taxon>unclassified sequences</taxon>
        <taxon>metagenomes</taxon>
        <taxon>ecological metagenomes</taxon>
    </lineage>
</organism>